<dbReference type="RefSeq" id="XP_004995459.1">
    <property type="nucleotide sequence ID" value="XM_004995402.1"/>
</dbReference>
<gene>
    <name evidence="10" type="ORF">PTSG_03735</name>
</gene>
<evidence type="ECO:0000256" key="1">
    <source>
        <dbReference type="ARBA" id="ARBA00004651"/>
    </source>
</evidence>
<feature type="transmembrane region" description="Helical" evidence="9">
    <location>
        <begin position="61"/>
        <end position="82"/>
    </location>
</feature>
<dbReference type="AlphaFoldDB" id="F2U6F4"/>
<dbReference type="KEGG" id="sre:PTSG_03735"/>
<evidence type="ECO:0000256" key="3">
    <source>
        <dbReference type="ARBA" id="ARBA00022475"/>
    </source>
</evidence>
<evidence type="ECO:0000256" key="2">
    <source>
        <dbReference type="ARBA" id="ARBA00022448"/>
    </source>
</evidence>
<dbReference type="InParanoid" id="F2U6F4"/>
<dbReference type="InterPro" id="IPR044669">
    <property type="entry name" value="YneE/VCCN1/2-like"/>
</dbReference>
<dbReference type="OMA" id="QCGHLTP"/>
<name>F2U6F4_SALR5</name>
<feature type="transmembrane region" description="Helical" evidence="9">
    <location>
        <begin position="243"/>
        <end position="264"/>
    </location>
</feature>
<protein>
    <recommendedName>
        <fullName evidence="12">Bestrophin homolog</fullName>
    </recommendedName>
</protein>
<accession>F2U6F4</accession>
<dbReference type="GeneID" id="16076040"/>
<comment type="subcellular location">
    <subcellularLocation>
        <location evidence="1">Cell membrane</location>
        <topology evidence="1">Multi-pass membrane protein</topology>
    </subcellularLocation>
</comment>
<keyword evidence="11" id="KW-1185">Reference proteome</keyword>
<dbReference type="EMBL" id="GL832962">
    <property type="protein sequence ID" value="EGD83095.1"/>
    <property type="molecule type" value="Genomic_DNA"/>
</dbReference>
<feature type="region of interest" description="Disordered" evidence="8">
    <location>
        <begin position="355"/>
        <end position="378"/>
    </location>
</feature>
<evidence type="ECO:0008006" key="12">
    <source>
        <dbReference type="Google" id="ProtNLM"/>
    </source>
</evidence>
<dbReference type="Pfam" id="PF25539">
    <property type="entry name" value="Bestrophin_2"/>
    <property type="match status" value="1"/>
</dbReference>
<evidence type="ECO:0000256" key="7">
    <source>
        <dbReference type="ARBA" id="ARBA00023136"/>
    </source>
</evidence>
<evidence type="ECO:0000256" key="6">
    <source>
        <dbReference type="ARBA" id="ARBA00023065"/>
    </source>
</evidence>
<evidence type="ECO:0000256" key="5">
    <source>
        <dbReference type="ARBA" id="ARBA00022989"/>
    </source>
</evidence>
<sequence length="378" mass="42347">MIIYDNRGFFALLLRVKGTVYSGIFVRCLAAALFGVLAAILQDRGLVGASTSYLTEGNFQMLYTFIGTVLGLMLSFRLSMAYNRWEEANMQMGSFRQCTRNIISSLAAHISASEDDIKDAMSVLREMRHLIVSLCVLIIKDLHDDTNIEDLVSLGYLSPSNVDHISESRVHLFADHISASHVEARPARVRPALLTVLIRQKLKELVKKRYVGSEVFATSEARIDELSRVFSSLLRIAATPMPFIMNHFLKVIMALYVFTVPFGIVAHLKWLTPVALLVISLLFFGADQIAVEIEEPLGQDLNDIDPAFHIVRLDIETAAMVAHIQHMNKIPRRDQDVPTLASNWHHLELDNSVTSGTTPYQHPVRPVISDEQPLLSGR</sequence>
<keyword evidence="7 9" id="KW-0472">Membrane</keyword>
<keyword evidence="6" id="KW-0406">Ion transport</keyword>
<dbReference type="STRING" id="946362.F2U6F4"/>
<reference evidence="10" key="1">
    <citation type="submission" date="2009-08" db="EMBL/GenBank/DDBJ databases">
        <title>Annotation of Salpingoeca rosetta.</title>
        <authorList>
            <consortium name="The Broad Institute Genome Sequencing Platform"/>
            <person name="Russ C."/>
            <person name="Cuomo C."/>
            <person name="Burger G."/>
            <person name="Gray M.W."/>
            <person name="Holland P.W.H."/>
            <person name="King N."/>
            <person name="Lang F.B.F."/>
            <person name="Roger A.J."/>
            <person name="Ruiz-Trillo I."/>
            <person name="Young S.K."/>
            <person name="Zeng Q."/>
            <person name="Gargeya S."/>
            <person name="Alvarado L."/>
            <person name="Berlin A."/>
            <person name="Chapman S.B."/>
            <person name="Chen Z."/>
            <person name="Freedman E."/>
            <person name="Gellesch M."/>
            <person name="Goldberg J."/>
            <person name="Griggs A."/>
            <person name="Gujja S."/>
            <person name="Heilman E."/>
            <person name="Heiman D."/>
            <person name="Howarth C."/>
            <person name="Mehta T."/>
            <person name="Neiman D."/>
            <person name="Pearson M."/>
            <person name="Roberts A."/>
            <person name="Saif S."/>
            <person name="Shea T."/>
            <person name="Shenoy N."/>
            <person name="Sisk P."/>
            <person name="Stolte C."/>
            <person name="Sykes S."/>
            <person name="White J."/>
            <person name="Yandava C."/>
            <person name="Haas B."/>
            <person name="Nusbaum C."/>
            <person name="Birren B."/>
        </authorList>
    </citation>
    <scope>NUCLEOTIDE SEQUENCE [LARGE SCALE GENOMIC DNA]</scope>
    <source>
        <strain evidence="10">ATCC 50818</strain>
    </source>
</reference>
<dbReference type="PANTHER" id="PTHR33281">
    <property type="entry name" value="UPF0187 PROTEIN YNEE"/>
    <property type="match status" value="1"/>
</dbReference>
<dbReference type="GO" id="GO:0005254">
    <property type="term" value="F:chloride channel activity"/>
    <property type="evidence" value="ECO:0007669"/>
    <property type="project" value="InterPro"/>
</dbReference>
<keyword evidence="4 9" id="KW-0812">Transmembrane</keyword>
<dbReference type="GO" id="GO:0005886">
    <property type="term" value="C:plasma membrane"/>
    <property type="evidence" value="ECO:0007669"/>
    <property type="project" value="UniProtKB-SubCell"/>
</dbReference>
<dbReference type="eggNOG" id="ENOG502QX35">
    <property type="taxonomic scope" value="Eukaryota"/>
</dbReference>
<feature type="transmembrane region" description="Helical" evidence="9">
    <location>
        <begin position="20"/>
        <end position="41"/>
    </location>
</feature>
<evidence type="ECO:0000313" key="10">
    <source>
        <dbReference type="EMBL" id="EGD83095.1"/>
    </source>
</evidence>
<organism evidence="11">
    <name type="scientific">Salpingoeca rosetta (strain ATCC 50818 / BSB-021)</name>
    <dbReference type="NCBI Taxonomy" id="946362"/>
    <lineage>
        <taxon>Eukaryota</taxon>
        <taxon>Choanoflagellata</taxon>
        <taxon>Craspedida</taxon>
        <taxon>Salpingoecidae</taxon>
        <taxon>Salpingoeca</taxon>
    </lineage>
</organism>
<evidence type="ECO:0000313" key="11">
    <source>
        <dbReference type="Proteomes" id="UP000007799"/>
    </source>
</evidence>
<dbReference type="PANTHER" id="PTHR33281:SF19">
    <property type="entry name" value="VOLTAGE-DEPENDENT ANION CHANNEL-FORMING PROTEIN YNEE"/>
    <property type="match status" value="1"/>
</dbReference>
<keyword evidence="5 9" id="KW-1133">Transmembrane helix</keyword>
<dbReference type="Proteomes" id="UP000007799">
    <property type="component" value="Unassembled WGS sequence"/>
</dbReference>
<keyword evidence="2" id="KW-0813">Transport</keyword>
<evidence type="ECO:0000256" key="4">
    <source>
        <dbReference type="ARBA" id="ARBA00022692"/>
    </source>
</evidence>
<evidence type="ECO:0000256" key="9">
    <source>
        <dbReference type="SAM" id="Phobius"/>
    </source>
</evidence>
<evidence type="ECO:0000256" key="8">
    <source>
        <dbReference type="SAM" id="MobiDB-lite"/>
    </source>
</evidence>
<keyword evidence="3" id="KW-1003">Cell membrane</keyword>
<dbReference type="OrthoDB" id="1368at2759"/>
<proteinExistence type="predicted"/>